<keyword evidence="1" id="KW-0472">Membrane</keyword>
<protein>
    <submittedName>
        <fullName evidence="2">Uncharacterized protein</fullName>
    </submittedName>
</protein>
<dbReference type="AlphaFoldDB" id="A0A9X1XV98"/>
<keyword evidence="1" id="KW-1133">Transmembrane helix</keyword>
<keyword evidence="1" id="KW-0812">Transmembrane</keyword>
<gene>
    <name evidence="2" type="ORF">MW871_09510</name>
</gene>
<keyword evidence="3" id="KW-1185">Reference proteome</keyword>
<evidence type="ECO:0000256" key="1">
    <source>
        <dbReference type="SAM" id="Phobius"/>
    </source>
</evidence>
<evidence type="ECO:0000313" key="2">
    <source>
        <dbReference type="EMBL" id="MCK8142126.1"/>
    </source>
</evidence>
<reference evidence="2" key="1">
    <citation type="submission" date="2022-04" db="EMBL/GenBank/DDBJ databases">
        <title>Flavobacterium pygoscelis sp. nov. isolated from Chinstrap chick (Pygoscelis antarcticus).</title>
        <authorList>
            <person name="Irgang R."/>
            <person name="Poblete-Morales M."/>
            <person name="Avendano-Herrera R."/>
        </authorList>
    </citation>
    <scope>NUCLEOTIDE SEQUENCE</scope>
    <source>
        <strain evidence="2">I-SCBP12n</strain>
    </source>
</reference>
<dbReference type="Proteomes" id="UP001139260">
    <property type="component" value="Unassembled WGS sequence"/>
</dbReference>
<evidence type="ECO:0000313" key="3">
    <source>
        <dbReference type="Proteomes" id="UP001139260"/>
    </source>
</evidence>
<accession>A0A9X1XV98</accession>
<dbReference type="EMBL" id="JALNUB010000005">
    <property type="protein sequence ID" value="MCK8142126.1"/>
    <property type="molecule type" value="Genomic_DNA"/>
</dbReference>
<comment type="caution">
    <text evidence="2">The sequence shown here is derived from an EMBL/GenBank/DDBJ whole genome shotgun (WGS) entry which is preliminary data.</text>
</comment>
<feature type="transmembrane region" description="Helical" evidence="1">
    <location>
        <begin position="44"/>
        <end position="60"/>
    </location>
</feature>
<proteinExistence type="predicted"/>
<sequence length="81" mass="9750">MKKTRKKIDEARIKLNNAKFMLFMILIFIGLYIVFNIANNTIDFPSIIIFIVILYFHQQTKNKYKLLERKDELPSNLKQEK</sequence>
<organism evidence="2 3">
    <name type="scientific">Flavobacterium pygoscelis</name>
    <dbReference type="NCBI Taxonomy" id="2893176"/>
    <lineage>
        <taxon>Bacteria</taxon>
        <taxon>Pseudomonadati</taxon>
        <taxon>Bacteroidota</taxon>
        <taxon>Flavobacteriia</taxon>
        <taxon>Flavobacteriales</taxon>
        <taxon>Flavobacteriaceae</taxon>
        <taxon>Flavobacterium</taxon>
    </lineage>
</organism>
<dbReference type="RefSeq" id="WP_248428363.1">
    <property type="nucleotide sequence ID" value="NZ_JALNUB010000005.1"/>
</dbReference>
<feature type="transmembrane region" description="Helical" evidence="1">
    <location>
        <begin position="20"/>
        <end position="38"/>
    </location>
</feature>
<name>A0A9X1XV98_9FLAO</name>